<keyword evidence="3 6" id="KW-0812">Transmembrane</keyword>
<feature type="transmembrane region" description="Helical" evidence="6">
    <location>
        <begin position="47"/>
        <end position="68"/>
    </location>
</feature>
<evidence type="ECO:0000256" key="3">
    <source>
        <dbReference type="ARBA" id="ARBA00022692"/>
    </source>
</evidence>
<dbReference type="Proteomes" id="UP001284547">
    <property type="component" value="Unassembled WGS sequence"/>
</dbReference>
<keyword evidence="4 6" id="KW-1133">Transmembrane helix</keyword>
<organism evidence="7 8">
    <name type="scientific">Klebsiella quasipneumoniae subsp. quasipneumoniae</name>
    <dbReference type="NCBI Taxonomy" id="1667327"/>
    <lineage>
        <taxon>Bacteria</taxon>
        <taxon>Pseudomonadati</taxon>
        <taxon>Pseudomonadota</taxon>
        <taxon>Gammaproteobacteria</taxon>
        <taxon>Enterobacterales</taxon>
        <taxon>Enterobacteriaceae</taxon>
        <taxon>Klebsiella/Raoultella group</taxon>
        <taxon>Klebsiella</taxon>
        <taxon>Klebsiella pneumoniae complex</taxon>
    </lineage>
</organism>
<dbReference type="AlphaFoldDB" id="A0AAW8XXF5"/>
<dbReference type="RefSeq" id="WP_227697094.1">
    <property type="nucleotide sequence ID" value="NZ_JAWHZD010000050.1"/>
</dbReference>
<dbReference type="PANTHER" id="PTHR19139">
    <property type="entry name" value="AQUAPORIN TRANSPORTER"/>
    <property type="match status" value="1"/>
</dbReference>
<evidence type="ECO:0000313" key="7">
    <source>
        <dbReference type="EMBL" id="MDV0845207.1"/>
    </source>
</evidence>
<dbReference type="Gene3D" id="1.20.1080.10">
    <property type="entry name" value="Glycerol uptake facilitator protein"/>
    <property type="match status" value="1"/>
</dbReference>
<dbReference type="GO" id="GO:0015267">
    <property type="term" value="F:channel activity"/>
    <property type="evidence" value="ECO:0007669"/>
    <property type="project" value="InterPro"/>
</dbReference>
<dbReference type="SUPFAM" id="SSF81338">
    <property type="entry name" value="Aquaporin-like"/>
    <property type="match status" value="1"/>
</dbReference>
<evidence type="ECO:0000256" key="6">
    <source>
        <dbReference type="SAM" id="Phobius"/>
    </source>
</evidence>
<dbReference type="PANTHER" id="PTHR19139:SF199">
    <property type="entry name" value="MIP17260P"/>
    <property type="match status" value="1"/>
</dbReference>
<evidence type="ECO:0000313" key="8">
    <source>
        <dbReference type="Proteomes" id="UP001284547"/>
    </source>
</evidence>
<dbReference type="InterPro" id="IPR023271">
    <property type="entry name" value="Aquaporin-like"/>
</dbReference>
<gene>
    <name evidence="7" type="ORF">RZP41_28865</name>
</gene>
<reference evidence="7" key="1">
    <citation type="submission" date="2023-10" db="EMBL/GenBank/DDBJ databases">
        <title>Surveillance and assessment of the effects of hospital wastewater treatment on clearance of pathogenic bacterial and antimicrobial resistance genes.</title>
        <authorList>
            <person name="Wu Y."/>
        </authorList>
    </citation>
    <scope>NUCLEOTIDE SEQUENCE</scope>
    <source>
        <strain evidence="7">23-M-SRM-33-1</strain>
    </source>
</reference>
<dbReference type="InterPro" id="IPR034294">
    <property type="entry name" value="Aquaporin_transptr"/>
</dbReference>
<keyword evidence="5 6" id="KW-0472">Membrane</keyword>
<comment type="caution">
    <text evidence="7">The sequence shown here is derived from an EMBL/GenBank/DDBJ whole genome shotgun (WGS) entry which is preliminary data.</text>
</comment>
<dbReference type="GO" id="GO:0005886">
    <property type="term" value="C:plasma membrane"/>
    <property type="evidence" value="ECO:0007669"/>
    <property type="project" value="TreeGrafter"/>
</dbReference>
<evidence type="ECO:0000256" key="5">
    <source>
        <dbReference type="ARBA" id="ARBA00023136"/>
    </source>
</evidence>
<evidence type="ECO:0000256" key="1">
    <source>
        <dbReference type="ARBA" id="ARBA00004141"/>
    </source>
</evidence>
<sequence>RAYCLKTQPATGETYPKSDLFNKAGASMNPARSFGPALAMGYWDNQWLYWAAPLSGGLAAVACCQLFMPQLKSPSPE</sequence>
<evidence type="ECO:0000256" key="2">
    <source>
        <dbReference type="ARBA" id="ARBA00006175"/>
    </source>
</evidence>
<dbReference type="InterPro" id="IPR000425">
    <property type="entry name" value="MIP"/>
</dbReference>
<comment type="subcellular location">
    <subcellularLocation>
        <location evidence="1">Membrane</location>
        <topology evidence="1">Multi-pass membrane protein</topology>
    </subcellularLocation>
</comment>
<name>A0AAW8XXF5_9ENTR</name>
<feature type="non-terminal residue" evidence="7">
    <location>
        <position position="1"/>
    </location>
</feature>
<evidence type="ECO:0000256" key="4">
    <source>
        <dbReference type="ARBA" id="ARBA00022989"/>
    </source>
</evidence>
<comment type="similarity">
    <text evidence="2">Belongs to the MIP/aquaporin (TC 1.A.8) family.</text>
</comment>
<proteinExistence type="inferred from homology"/>
<protein>
    <submittedName>
        <fullName evidence="7">Aquaporin</fullName>
    </submittedName>
</protein>
<accession>A0AAW8XXF5</accession>
<dbReference type="Pfam" id="PF00230">
    <property type="entry name" value="MIP"/>
    <property type="match status" value="1"/>
</dbReference>
<dbReference type="EMBL" id="JAWHZD010000050">
    <property type="protein sequence ID" value="MDV0845207.1"/>
    <property type="molecule type" value="Genomic_DNA"/>
</dbReference>